<sequence length="173" mass="19451">MTHRSRSSSIPSSSPGPLQQPVRHLSRLTDKPIASSSIQHQYQLINNQTTKAYTDITIVPPPSTTCNQTSSTPRRPLDESNSSEFQLQSRTKKSRPHEPTPTNFNSNNKTTTTSSSSLTTDRQFCFSSAQLKYAISNKLPCFYLKFSIDDDLVQLQKLPSAMKVAAWIRYLIQ</sequence>
<feature type="compositionally biased region" description="Polar residues" evidence="1">
    <location>
        <begin position="64"/>
        <end position="89"/>
    </location>
</feature>
<evidence type="ECO:0000313" key="3">
    <source>
        <dbReference type="EMBL" id="CAF4155133.1"/>
    </source>
</evidence>
<reference evidence="2" key="1">
    <citation type="submission" date="2021-02" db="EMBL/GenBank/DDBJ databases">
        <authorList>
            <person name="Nowell W R."/>
        </authorList>
    </citation>
    <scope>NUCLEOTIDE SEQUENCE</scope>
</reference>
<evidence type="ECO:0000256" key="1">
    <source>
        <dbReference type="SAM" id="MobiDB-lite"/>
    </source>
</evidence>
<dbReference type="AlphaFoldDB" id="A0A815RJJ4"/>
<dbReference type="EMBL" id="CAJNOT010005912">
    <property type="protein sequence ID" value="CAF1477923.1"/>
    <property type="molecule type" value="Genomic_DNA"/>
</dbReference>
<comment type="caution">
    <text evidence="2">The sequence shown here is derived from an EMBL/GenBank/DDBJ whole genome shotgun (WGS) entry which is preliminary data.</text>
</comment>
<dbReference type="Proteomes" id="UP000663864">
    <property type="component" value="Unassembled WGS sequence"/>
</dbReference>
<proteinExistence type="predicted"/>
<organism evidence="2 4">
    <name type="scientific">Rotaria sordida</name>
    <dbReference type="NCBI Taxonomy" id="392033"/>
    <lineage>
        <taxon>Eukaryota</taxon>
        <taxon>Metazoa</taxon>
        <taxon>Spiralia</taxon>
        <taxon>Gnathifera</taxon>
        <taxon>Rotifera</taxon>
        <taxon>Eurotatoria</taxon>
        <taxon>Bdelloidea</taxon>
        <taxon>Philodinida</taxon>
        <taxon>Philodinidae</taxon>
        <taxon>Rotaria</taxon>
    </lineage>
</organism>
<feature type="region of interest" description="Disordered" evidence="1">
    <location>
        <begin position="57"/>
        <end position="116"/>
    </location>
</feature>
<dbReference type="EMBL" id="CAJOBD010010601">
    <property type="protein sequence ID" value="CAF4155133.1"/>
    <property type="molecule type" value="Genomic_DNA"/>
</dbReference>
<feature type="region of interest" description="Disordered" evidence="1">
    <location>
        <begin position="1"/>
        <end position="34"/>
    </location>
</feature>
<feature type="compositionally biased region" description="Low complexity" evidence="1">
    <location>
        <begin position="100"/>
        <end position="116"/>
    </location>
</feature>
<protein>
    <submittedName>
        <fullName evidence="2">Uncharacterized protein</fullName>
    </submittedName>
</protein>
<gene>
    <name evidence="3" type="ORF">JBS370_LOCUS34193</name>
    <name evidence="2" type="ORF">ZHD862_LOCUS36433</name>
</gene>
<accession>A0A815RJJ4</accession>
<name>A0A815RJJ4_9BILA</name>
<evidence type="ECO:0000313" key="4">
    <source>
        <dbReference type="Proteomes" id="UP000663864"/>
    </source>
</evidence>
<dbReference type="Proteomes" id="UP000663836">
    <property type="component" value="Unassembled WGS sequence"/>
</dbReference>
<evidence type="ECO:0000313" key="2">
    <source>
        <dbReference type="EMBL" id="CAF1477923.1"/>
    </source>
</evidence>